<name>A0A8J2L7L7_9HEXA</name>
<protein>
    <submittedName>
        <fullName evidence="1">Uncharacterized protein</fullName>
    </submittedName>
</protein>
<dbReference type="EMBL" id="CAJVCH010554293">
    <property type="protein sequence ID" value="CAG7830103.1"/>
    <property type="molecule type" value="Genomic_DNA"/>
</dbReference>
<dbReference type="AlphaFoldDB" id="A0A8J2L7L7"/>
<evidence type="ECO:0000313" key="2">
    <source>
        <dbReference type="Proteomes" id="UP000708208"/>
    </source>
</evidence>
<comment type="caution">
    <text evidence="1">The sequence shown here is derived from an EMBL/GenBank/DDBJ whole genome shotgun (WGS) entry which is preliminary data.</text>
</comment>
<evidence type="ECO:0000313" key="1">
    <source>
        <dbReference type="EMBL" id="CAG7830103.1"/>
    </source>
</evidence>
<organism evidence="1 2">
    <name type="scientific">Allacma fusca</name>
    <dbReference type="NCBI Taxonomy" id="39272"/>
    <lineage>
        <taxon>Eukaryota</taxon>
        <taxon>Metazoa</taxon>
        <taxon>Ecdysozoa</taxon>
        <taxon>Arthropoda</taxon>
        <taxon>Hexapoda</taxon>
        <taxon>Collembola</taxon>
        <taxon>Symphypleona</taxon>
        <taxon>Sminthuridae</taxon>
        <taxon>Allacma</taxon>
    </lineage>
</organism>
<accession>A0A8J2L7L7</accession>
<proteinExistence type="predicted"/>
<reference evidence="1" key="1">
    <citation type="submission" date="2021-06" db="EMBL/GenBank/DDBJ databases">
        <authorList>
            <person name="Hodson N. C."/>
            <person name="Mongue J. A."/>
            <person name="Jaron S. K."/>
        </authorList>
    </citation>
    <scope>NUCLEOTIDE SEQUENCE</scope>
</reference>
<sequence length="93" mass="10410">MSLSRIQAALDNVGLRNRYLQKFVEHQVDDETVEEIVSDTTLAMNLNAIIPVVGHRIKFQKAFKALPIEPTSSINNVPLNDPVSVRIIKCVLI</sequence>
<dbReference type="Proteomes" id="UP000708208">
    <property type="component" value="Unassembled WGS sequence"/>
</dbReference>
<keyword evidence="2" id="KW-1185">Reference proteome</keyword>
<gene>
    <name evidence="1" type="ORF">AFUS01_LOCUS39929</name>
</gene>